<dbReference type="STRING" id="394096.DB31_1697"/>
<dbReference type="GO" id="GO:0006508">
    <property type="term" value="P:proteolysis"/>
    <property type="evidence" value="ECO:0007669"/>
    <property type="project" value="UniProtKB-KW"/>
</dbReference>
<evidence type="ECO:0000256" key="6">
    <source>
        <dbReference type="SAM" id="SignalP"/>
    </source>
</evidence>
<dbReference type="GO" id="GO:0031012">
    <property type="term" value="C:extracellular matrix"/>
    <property type="evidence" value="ECO:0007669"/>
    <property type="project" value="InterPro"/>
</dbReference>
<evidence type="ECO:0000256" key="5">
    <source>
        <dbReference type="SAM" id="Phobius"/>
    </source>
</evidence>
<evidence type="ECO:0000256" key="4">
    <source>
        <dbReference type="ARBA" id="ARBA00022833"/>
    </source>
</evidence>
<dbReference type="SUPFAM" id="SSF55486">
    <property type="entry name" value="Metalloproteases ('zincins'), catalytic domain"/>
    <property type="match status" value="1"/>
</dbReference>
<evidence type="ECO:0000259" key="7">
    <source>
        <dbReference type="Pfam" id="PF00413"/>
    </source>
</evidence>
<dbReference type="NCBIfam" id="NF041905">
    <property type="entry name" value="MXAN_2677_2678"/>
    <property type="match status" value="1"/>
</dbReference>
<feature type="domain" description="Peptidase M10 metallopeptidase" evidence="7">
    <location>
        <begin position="100"/>
        <end position="226"/>
    </location>
</feature>
<evidence type="ECO:0000256" key="1">
    <source>
        <dbReference type="ARBA" id="ARBA00022670"/>
    </source>
</evidence>
<keyword evidence="3" id="KW-0378">Hydrolase</keyword>
<keyword evidence="2" id="KW-0479">Metal-binding</keyword>
<dbReference type="GO" id="GO:0008270">
    <property type="term" value="F:zinc ion binding"/>
    <property type="evidence" value="ECO:0007669"/>
    <property type="project" value="InterPro"/>
</dbReference>
<organism evidence="8 9">
    <name type="scientific">Hyalangium minutum</name>
    <dbReference type="NCBI Taxonomy" id="394096"/>
    <lineage>
        <taxon>Bacteria</taxon>
        <taxon>Pseudomonadati</taxon>
        <taxon>Myxococcota</taxon>
        <taxon>Myxococcia</taxon>
        <taxon>Myxococcales</taxon>
        <taxon>Cystobacterineae</taxon>
        <taxon>Archangiaceae</taxon>
        <taxon>Hyalangium</taxon>
    </lineage>
</organism>
<dbReference type="InterPro" id="IPR001818">
    <property type="entry name" value="Pept_M10_metallopeptidase"/>
</dbReference>
<dbReference type="Pfam" id="PF00413">
    <property type="entry name" value="Peptidase_M10"/>
    <property type="match status" value="1"/>
</dbReference>
<evidence type="ECO:0000256" key="3">
    <source>
        <dbReference type="ARBA" id="ARBA00022801"/>
    </source>
</evidence>
<evidence type="ECO:0000313" key="8">
    <source>
        <dbReference type="EMBL" id="KFE64679.1"/>
    </source>
</evidence>
<dbReference type="InterPro" id="IPR024079">
    <property type="entry name" value="MetalloPept_cat_dom_sf"/>
</dbReference>
<keyword evidence="4" id="KW-0862">Zinc</keyword>
<accession>A0A085WAG6</accession>
<reference evidence="8 9" key="1">
    <citation type="submission" date="2014-04" db="EMBL/GenBank/DDBJ databases">
        <title>Genome assembly of Hyalangium minutum DSM 14724.</title>
        <authorList>
            <person name="Sharma G."/>
            <person name="Subramanian S."/>
        </authorList>
    </citation>
    <scope>NUCLEOTIDE SEQUENCE [LARGE SCALE GENOMIC DNA]</scope>
    <source>
        <strain evidence="8 9">DSM 14724</strain>
    </source>
</reference>
<dbReference type="Proteomes" id="UP000028725">
    <property type="component" value="Unassembled WGS sequence"/>
</dbReference>
<dbReference type="EMBL" id="JMCB01000013">
    <property type="protein sequence ID" value="KFE64679.1"/>
    <property type="molecule type" value="Genomic_DNA"/>
</dbReference>
<feature type="chain" id="PRO_5001799522" description="Peptidase M10 metallopeptidase domain-containing protein" evidence="6">
    <location>
        <begin position="21"/>
        <end position="303"/>
    </location>
</feature>
<name>A0A085WAG6_9BACT</name>
<dbReference type="AlphaFoldDB" id="A0A085WAG6"/>
<keyword evidence="6" id="KW-0732">Signal</keyword>
<keyword evidence="9" id="KW-1185">Reference proteome</keyword>
<feature type="transmembrane region" description="Helical" evidence="5">
    <location>
        <begin position="278"/>
        <end position="295"/>
    </location>
</feature>
<keyword evidence="5" id="KW-0472">Membrane</keyword>
<dbReference type="RefSeq" id="WP_205628583.1">
    <property type="nucleotide sequence ID" value="NZ_JMCB01000013.1"/>
</dbReference>
<keyword evidence="5" id="KW-0812">Transmembrane</keyword>
<sequence length="303" mass="32743">MSRLLPLLLAVLFMAPAAGAQVYRRTAVPGQPLCLNWLSREFVYHVDSQGSLRTPRDTEFPAIEASFDTWRTLSATCSDFTFVRGPDVDRPFVGYDKTPGAENQNVITFRETACRDVVPFDDPCIDAETCANDFSCWEHGDLTIGLTTTTFSFKNGVILDADIELNASQPGGNLGFLFTVVSSPLCEGLPNPDCVAIDLQNTLTHEIGHAMGLDHVFEPLSTMEASAPPGETTKRILDVGTSAGFCDTYPRGLPPTQCTALGVSSKNLLAQSAGTTCAAAPGGLLPGVLLSLWMLRLRRRARR</sequence>
<dbReference type="Gene3D" id="3.40.390.10">
    <property type="entry name" value="Collagenase (Catalytic Domain)"/>
    <property type="match status" value="1"/>
</dbReference>
<gene>
    <name evidence="8" type="ORF">DB31_1697</name>
</gene>
<protein>
    <recommendedName>
        <fullName evidence="7">Peptidase M10 metallopeptidase domain-containing protein</fullName>
    </recommendedName>
</protein>
<evidence type="ECO:0000313" key="9">
    <source>
        <dbReference type="Proteomes" id="UP000028725"/>
    </source>
</evidence>
<dbReference type="GO" id="GO:0004222">
    <property type="term" value="F:metalloendopeptidase activity"/>
    <property type="evidence" value="ECO:0007669"/>
    <property type="project" value="InterPro"/>
</dbReference>
<keyword evidence="5" id="KW-1133">Transmembrane helix</keyword>
<evidence type="ECO:0000256" key="2">
    <source>
        <dbReference type="ARBA" id="ARBA00022723"/>
    </source>
</evidence>
<proteinExistence type="predicted"/>
<comment type="caution">
    <text evidence="8">The sequence shown here is derived from an EMBL/GenBank/DDBJ whole genome shotgun (WGS) entry which is preliminary data.</text>
</comment>
<feature type="signal peptide" evidence="6">
    <location>
        <begin position="1"/>
        <end position="20"/>
    </location>
</feature>
<keyword evidence="1" id="KW-0645">Protease</keyword>